<dbReference type="SUPFAM" id="SSF51735">
    <property type="entry name" value="NAD(P)-binding Rossmann-fold domains"/>
    <property type="match status" value="4"/>
</dbReference>
<dbReference type="InterPro" id="IPR020806">
    <property type="entry name" value="PKS_PP-bd"/>
</dbReference>
<comment type="subcellular location">
    <subcellularLocation>
        <location evidence="2">Cytoplasm</location>
    </subcellularLocation>
</comment>
<evidence type="ECO:0000256" key="5">
    <source>
        <dbReference type="ARBA" id="ARBA00022490"/>
    </source>
</evidence>
<dbReference type="PROSITE" id="PS00606">
    <property type="entry name" value="KS3_1"/>
    <property type="match status" value="1"/>
</dbReference>
<dbReference type="Pfam" id="PF02801">
    <property type="entry name" value="Ketoacyl-synt_C"/>
    <property type="match status" value="2"/>
</dbReference>
<comment type="function">
    <text evidence="1">Involved in some intermediate steps for the synthesis of the antibiotic polyketide bacillaene which is involved in secondary metabolism.</text>
</comment>
<dbReference type="GO" id="GO:0005886">
    <property type="term" value="C:plasma membrane"/>
    <property type="evidence" value="ECO:0007669"/>
    <property type="project" value="TreeGrafter"/>
</dbReference>
<evidence type="ECO:0000256" key="4">
    <source>
        <dbReference type="ARBA" id="ARBA00022450"/>
    </source>
</evidence>
<dbReference type="Gene3D" id="3.40.47.10">
    <property type="match status" value="2"/>
</dbReference>
<accession>A0A3Q9I7A4</accession>
<dbReference type="InterPro" id="IPR014030">
    <property type="entry name" value="Ketoacyl_synth_N"/>
</dbReference>
<dbReference type="CDD" id="cd08953">
    <property type="entry name" value="KR_2_SDR_x"/>
    <property type="match status" value="2"/>
</dbReference>
<evidence type="ECO:0000256" key="8">
    <source>
        <dbReference type="ARBA" id="ARBA00022737"/>
    </source>
</evidence>
<feature type="domain" description="Carrier" evidence="10">
    <location>
        <begin position="525"/>
        <end position="601"/>
    </location>
</feature>
<dbReference type="InterPro" id="IPR036291">
    <property type="entry name" value="NAD(P)-bd_dom_sf"/>
</dbReference>
<dbReference type="InterPro" id="IPR016039">
    <property type="entry name" value="Thiolase-like"/>
</dbReference>
<dbReference type="Pfam" id="PF21394">
    <property type="entry name" value="Beta-ketacyl_N"/>
    <property type="match status" value="2"/>
</dbReference>
<evidence type="ECO:0000256" key="6">
    <source>
        <dbReference type="ARBA" id="ARBA00022553"/>
    </source>
</evidence>
<dbReference type="PROSITE" id="PS50075">
    <property type="entry name" value="CARRIER"/>
    <property type="match status" value="1"/>
</dbReference>
<dbReference type="GO" id="GO:0006633">
    <property type="term" value="P:fatty acid biosynthetic process"/>
    <property type="evidence" value="ECO:0007669"/>
    <property type="project" value="InterPro"/>
</dbReference>
<dbReference type="Proteomes" id="UP000270678">
    <property type="component" value="Chromosome"/>
</dbReference>
<gene>
    <name evidence="12" type="ORF">EI981_06620</name>
</gene>
<evidence type="ECO:0000256" key="3">
    <source>
        <dbReference type="ARBA" id="ARBA00004789"/>
    </source>
</evidence>
<dbReference type="KEGG" id="plut:EI981_06620"/>
<evidence type="ECO:0000313" key="13">
    <source>
        <dbReference type="Proteomes" id="UP000270678"/>
    </source>
</evidence>
<keyword evidence="6" id="KW-0597">Phosphoprotein</keyword>
<evidence type="ECO:0000313" key="12">
    <source>
        <dbReference type="EMBL" id="AZS14160.1"/>
    </source>
</evidence>
<dbReference type="Pfam" id="PF08659">
    <property type="entry name" value="KR"/>
    <property type="match status" value="2"/>
</dbReference>
<proteinExistence type="predicted"/>
<name>A0A3Q9I7A4_9BACL</name>
<dbReference type="InterPro" id="IPR013968">
    <property type="entry name" value="PKS_KR"/>
</dbReference>
<dbReference type="GO" id="GO:0004315">
    <property type="term" value="F:3-oxoacyl-[acyl-carrier-protein] synthase activity"/>
    <property type="evidence" value="ECO:0007669"/>
    <property type="project" value="InterPro"/>
</dbReference>
<dbReference type="PANTHER" id="PTHR43775">
    <property type="entry name" value="FATTY ACID SYNTHASE"/>
    <property type="match status" value="1"/>
</dbReference>
<dbReference type="InterPro" id="IPR014031">
    <property type="entry name" value="Ketoacyl_synth_C"/>
</dbReference>
<dbReference type="OrthoDB" id="502951at2"/>
<dbReference type="InterPro" id="IPR009081">
    <property type="entry name" value="PP-bd_ACP"/>
</dbReference>
<dbReference type="Pfam" id="PF00550">
    <property type="entry name" value="PP-binding"/>
    <property type="match status" value="2"/>
</dbReference>
<evidence type="ECO:0000256" key="7">
    <source>
        <dbReference type="ARBA" id="ARBA00022679"/>
    </source>
</evidence>
<dbReference type="Gene3D" id="1.10.1240.100">
    <property type="match status" value="2"/>
</dbReference>
<dbReference type="InterPro" id="IPR036736">
    <property type="entry name" value="ACP-like_sf"/>
</dbReference>
<dbReference type="SUPFAM" id="SSF47336">
    <property type="entry name" value="ACP-like"/>
    <property type="match status" value="2"/>
</dbReference>
<dbReference type="CDD" id="cd00833">
    <property type="entry name" value="PKS"/>
    <property type="match status" value="2"/>
</dbReference>
<dbReference type="GO" id="GO:0005737">
    <property type="term" value="C:cytoplasm"/>
    <property type="evidence" value="ECO:0007669"/>
    <property type="project" value="UniProtKB-SubCell"/>
</dbReference>
<keyword evidence="13" id="KW-1185">Reference proteome</keyword>
<reference evidence="13" key="1">
    <citation type="submission" date="2018-12" db="EMBL/GenBank/DDBJ databases">
        <title>Complete genome sequence of Paenibacillus sp. MBLB1234.</title>
        <authorList>
            <person name="Nam Y.-D."/>
            <person name="Kang J."/>
            <person name="Chung W.-H."/>
            <person name="Park Y.S."/>
        </authorList>
    </citation>
    <scope>NUCLEOTIDE SEQUENCE [LARGE SCALE GENOMIC DNA]</scope>
    <source>
        <strain evidence="13">MBLB1234</strain>
    </source>
</reference>
<dbReference type="GO" id="GO:0004312">
    <property type="term" value="F:fatty acid synthase activity"/>
    <property type="evidence" value="ECO:0007669"/>
    <property type="project" value="TreeGrafter"/>
</dbReference>
<dbReference type="Gene3D" id="1.10.1200.10">
    <property type="entry name" value="ACP-like"/>
    <property type="match status" value="2"/>
</dbReference>
<dbReference type="InterPro" id="IPR054514">
    <property type="entry name" value="RhiE-like_linker"/>
</dbReference>
<dbReference type="PROSITE" id="PS52004">
    <property type="entry name" value="KS3_2"/>
    <property type="match status" value="2"/>
</dbReference>
<dbReference type="InterPro" id="IPR049490">
    <property type="entry name" value="C883_1060-like_KR_N"/>
</dbReference>
<feature type="domain" description="Ketosynthase family 3 (KS3)" evidence="11">
    <location>
        <begin position="2224"/>
        <end position="2658"/>
    </location>
</feature>
<dbReference type="SUPFAM" id="SSF53901">
    <property type="entry name" value="Thiolase-like"/>
    <property type="match status" value="2"/>
</dbReference>
<dbReference type="FunFam" id="3.40.47.10:FF:000019">
    <property type="entry name" value="Polyketide synthase type I"/>
    <property type="match status" value="2"/>
</dbReference>
<dbReference type="InterPro" id="IPR018201">
    <property type="entry name" value="Ketoacyl_synth_AS"/>
</dbReference>
<evidence type="ECO:0000256" key="9">
    <source>
        <dbReference type="SAM" id="MobiDB-lite"/>
    </source>
</evidence>
<dbReference type="GO" id="GO:0071770">
    <property type="term" value="P:DIM/DIP cell wall layer assembly"/>
    <property type="evidence" value="ECO:0007669"/>
    <property type="project" value="TreeGrafter"/>
</dbReference>
<dbReference type="PANTHER" id="PTHR43775:SF37">
    <property type="entry name" value="SI:DKEY-61P9.11"/>
    <property type="match status" value="1"/>
</dbReference>
<keyword evidence="5" id="KW-0963">Cytoplasm</keyword>
<evidence type="ECO:0000259" key="10">
    <source>
        <dbReference type="PROSITE" id="PS50075"/>
    </source>
</evidence>
<protein>
    <submittedName>
        <fullName evidence="12">SDR family NAD(P)-dependent oxidoreductase</fullName>
    </submittedName>
</protein>
<keyword evidence="4" id="KW-0596">Phosphopantetheine</keyword>
<dbReference type="EMBL" id="CP034346">
    <property type="protein sequence ID" value="AZS14160.1"/>
    <property type="molecule type" value="Genomic_DNA"/>
</dbReference>
<comment type="pathway">
    <text evidence="3">Antibiotic biosynthesis; bacillaene biosynthesis.</text>
</comment>
<keyword evidence="8" id="KW-0677">Repeat</keyword>
<sequence length="3090" mass="339065">MRSIIEGVASGAISKEEGLRQIAAYKQKHKQDLLYFTQTLREEPLPTVRANDLGHVLVLAADKRLQPLVSDALDSRPSSFTFVTPEELGAGVDGGHSSFGLEQAFAQLLAEMEKRGQFPGSILHMHSQEAMDERGHGSAMESGFYSVFALTKAIFSFKKRAKVSLLFHYRESEDSAVHAAVAAFGKSAMIENPDLLFKTVSTDFGREAFNADSLQMLLLELGHMQRGHRVVHYRNSRRLVPQLEGQEAPASIVQASTSEAPAYLITGGLGALGYMLASHLAETQQAGLVLVGRTPLNEAAEKKLEVLRRAGSKVTYVSCDIANLMEMRQLSATVKAHFPRLHGVLHCAGKTEDSFILRKSWDSMADVLAPKVAGTINLYEIFRNEPLEFMMLFSSISSVIGNIGQSDYAYANSFMDCFADEKRGFAGFRLISVNWPLWEAGGMGTTADSLEILHKNLGISPLPTSQGVRAMSGLSRSWNANALVLYGDGAKMEEAVHQMNHPANIGVLEEAATKPQLHPQLDATELKQGAEQYLKQIFIKVTKIPPHALGLDDSFEKIGFDSIMAMSINEELEAVFGDLSKTLLFEYQTLRELGEYFAEHHAGVLGKLIVPPASKKPAASVAVGIGQSPELRTAKLQAPRKVMPSPASPSKTESGQRTREMQDIAIIGLSGKFPMSPDMRAFWDNLLHARDCISEIPGDRWSIDEFYTTDKNELGKMYCKWGGFLDDVDRFDALFFNISPREAEIMDPQERLFLECAYSAIEDAGYTRDSLGSHKVGVFAGVMYGQYQLLDAEVDGRKIALSSVYASIANRVSYHLNLNGPSIALDTMCSSSLTSIHLACDSIRKGESDLAIAGGVNVSIHPDKYIFLSQQKFAASDGRCRSFGEGGDGYVPGEGVGTVLLKPLDRAISDGDHIYAVIKASSINHGGKTTGYTVPNPSMQGAVIQETLQAAGVNPRTINYIEAHGTGTSLGDPIEISGLVKAFKEGTGDKQFCAIGSVKSNIGHCESAAGIAAISKVLLQMKYGILVPSLHSEELNSHIHFEETPFYVQREVSAWDRVSLGEGTGRKEYPRRAGISSFGAGGANAHIILEEYIPAQSGAGDSAEEDVEHIIVLSARSEERLKAYAGKLVEYALEAEKEGILLADIAYTLQVGREPFSERVALIAGSTAELKELLNEYLEGELNHGKLFRGNAKGFKEYAELLSNIQPGVSLTDMLLESGNIGKIAQLWTLGLEVDWARLHRSGDRSRIPLPTYPYARNRYWVNEVKRREISYPAIIHETAGLGRLVERNLTTIAGFRFNSRAEIITRQYGLLSFGGQPCLNPFGMLSFAREALELAGYDGESIIENVVWSGMAAHRDGLMLDVYIYPEDGGALCEIRDEEERVLLQCKFSSRIHAEEDNRKSDLSLLEAKKLKDGLGEQIRQDLQSLYGITGVLEGARVGRSDGSDLLAVIDCGEQMTDSLAPEVLKQASELLLVLAAQSNAGSQVMLQAVANWTYRHGLARQFILRVERIAEDQYVLTTANGEGDILWSMRASASAGFPAHHPQVEAQESIGAATMLYYTTEWAPSGVEDLSGDSLGGDVVLFLDDASKLASFKLSFGSRARLIFVTPGEQYAQSGNSHYIVNYADKGYLAMLLKALGERGISITQMVFFAGASELPAEAKLSHSLHPLLFLTQALMESKAADKVRLVYAFTDTGSETALLDKALGGFVKTLRLESPNYSFKTVALETSVKMEDVQGMLEQELRLSNEEQEVRYSGTARFVKRLVPAQSQVDLPGSQDILRENGVYIVTGGLGGLGRLFAAYLARTQNAQLVLTGRSALDDTKTLLLEEVRSYGGSVEYIVSDAAEMQDAMALVAQVKAKYGRIDGVLHCAGINNDAYILKKDVADLDRVISSKIMSTLNLDYVLREEKLDFMLLFSSLTGETGNPGQADYAYANHFLNEFAVYRKQLASKGERTGRTVSVAWPLWESDGMQLSEEQRKILELQTGLVPLPVEKGILAFEYALGLDAAGPLIVGYGKQDRVRRLLEGVNRRGTAIKVVKTHVSDISEREPDDLNGSAIKEEVRTVADDSGISAAEIRSEVTEGLLEQTVRYLIGIFSELLKLEPDELDVHAEFEEYGVESVMIGYFNGKLEEDLGEVSKTLLFEYQTITTLAVHLTKQYNQALMLLFGSDVPSQQERRAESVEPVDPSAGKWYTEATPYVWQELPSFAGRFSSRAETARPTSDDAIAIIGLGGKYPLASDVYEFWDNIAAGRDCTGEIPASRWDYRKYFGGSFEKVQEGKMYSKWGAFVDDADKFDPAFFNIAPREAVIMDPQERLFAETVWSALEDAGYTKKKLQHYQEGHGANVGVFAGATTFSYQMWGPEEWERGNLSAMPNVSPWSIANRISYMFNFSGPSLAIDTACSSSLAAIHAACESLRSRECRLAIAGGVNLYLHPYKYVLMCQTKMLSPTGKCHSFGDDADGFVPGEGVGAILLKPLREAIQDNDHIYGVIRVTEVNHGGKVSGYTVPNPAAQVSLISKALKKAGVDAGTISYMEAHGTGTKLGDPIEINALNQVFDEYHPAKQSCPIGSVKSNIGHLEAAAGIASITKVLLQMKHKQLVPSIHAEKTNSNIDFGSSYFRVQRQAAPWTVEDRETPRRAGISSFGAGGTNAFVLLEEYKASGDGYRNSGPEDDGNQIIVLSAKTQYSLKQMAMRMKGFLERFPDTELSDAAYTLQTGREEMNCRMAFVAVSVQEAVDKLTVYLSSVSREDIYTGTVSKRNRPEVEKLDNDGRTAALWVQGAAIDWALLYSQGMRRIIPLPTYAFERESYWIPRTESRGSTRGSHKIHPLVDGNISSFSRQQYETLLGEGSFQSFGHTAFIELFRVTSELAMEAPCRMIEDVVWGKLPLLTAECKVVTSLYESGRYIECEAGFENESGEYVVCAQGKVSTVGYRQPQAVEMDDLDDLPSLERLRDDFMAPGSYIESLRDVRTGGGRAAMGIVFKDFVESQAERVFNDLAMEELIRSLVRITSDADEIEFRSLLRCTVYGALGREVKVLASWRLLQEGKAVYEITVNDAQGNVILTMEELVVKLVSVPAEAVGVLEHSASV</sequence>
<dbReference type="SMART" id="SM00825">
    <property type="entry name" value="PKS_KS"/>
    <property type="match status" value="2"/>
</dbReference>
<dbReference type="Pfam" id="PF22336">
    <property type="entry name" value="RhiE-like_linker"/>
    <property type="match status" value="2"/>
</dbReference>
<dbReference type="RefSeq" id="WP_126996556.1">
    <property type="nucleotide sequence ID" value="NZ_CP034346.1"/>
</dbReference>
<dbReference type="InterPro" id="IPR020841">
    <property type="entry name" value="PKS_Beta-ketoAc_synthase_dom"/>
</dbReference>
<keyword evidence="7" id="KW-0808">Transferase</keyword>
<evidence type="ECO:0000259" key="11">
    <source>
        <dbReference type="PROSITE" id="PS52004"/>
    </source>
</evidence>
<evidence type="ECO:0000256" key="1">
    <source>
        <dbReference type="ARBA" id="ARBA00003299"/>
    </source>
</evidence>
<evidence type="ECO:0000256" key="2">
    <source>
        <dbReference type="ARBA" id="ARBA00004496"/>
    </source>
</evidence>
<dbReference type="GO" id="GO:0031177">
    <property type="term" value="F:phosphopantetheine binding"/>
    <property type="evidence" value="ECO:0007669"/>
    <property type="project" value="InterPro"/>
</dbReference>
<dbReference type="SMART" id="SM00823">
    <property type="entry name" value="PKS_PP"/>
    <property type="match status" value="2"/>
</dbReference>
<feature type="domain" description="Ketosynthase family 3 (KS3)" evidence="11">
    <location>
        <begin position="661"/>
        <end position="1091"/>
    </location>
</feature>
<dbReference type="SMART" id="SM00822">
    <property type="entry name" value="PKS_KR"/>
    <property type="match status" value="2"/>
</dbReference>
<dbReference type="Pfam" id="PF00109">
    <property type="entry name" value="ketoacyl-synt"/>
    <property type="match status" value="2"/>
</dbReference>
<dbReference type="Gene3D" id="3.40.50.720">
    <property type="entry name" value="NAD(P)-binding Rossmann-like Domain"/>
    <property type="match status" value="2"/>
</dbReference>
<dbReference type="InterPro" id="IPR050091">
    <property type="entry name" value="PKS_NRPS_Biosynth_Enz"/>
</dbReference>
<feature type="region of interest" description="Disordered" evidence="9">
    <location>
        <begin position="636"/>
        <end position="658"/>
    </location>
</feature>
<organism evidence="12 13">
    <name type="scientific">Paenibacillus lutimineralis</name>
    <dbReference type="NCBI Taxonomy" id="2707005"/>
    <lineage>
        <taxon>Bacteria</taxon>
        <taxon>Bacillati</taxon>
        <taxon>Bacillota</taxon>
        <taxon>Bacilli</taxon>
        <taxon>Bacillales</taxon>
        <taxon>Paenibacillaceae</taxon>
        <taxon>Paenibacillus</taxon>
    </lineage>
</organism>
<dbReference type="InterPro" id="IPR057326">
    <property type="entry name" value="KR_dom"/>
</dbReference>